<sequence length="103" mass="11879">MSNWINVPYHSNQVYVVRESAIKDVIKSCFLQDKRVKLSSSSRIMIDEKHQNLNIFLDIKVKKTVEQDSMSVIRNIVASVEEAVKKLIDKKPKNVQVALIGFY</sequence>
<accession>A0ACD4PJP4</accession>
<name>A0ACD4PJP4_9BACT</name>
<protein>
    <submittedName>
        <fullName evidence="1">Uncharacterized protein</fullName>
    </submittedName>
</protein>
<proteinExistence type="predicted"/>
<organism evidence="1 2">
    <name type="scientific">Mycoplasmopsis edwardii</name>
    <dbReference type="NCBI Taxonomy" id="53558"/>
    <lineage>
        <taxon>Bacteria</taxon>
        <taxon>Bacillati</taxon>
        <taxon>Mycoplasmatota</taxon>
        <taxon>Mycoplasmoidales</taxon>
        <taxon>Metamycoplasmataceae</taxon>
        <taxon>Mycoplasmopsis</taxon>
    </lineage>
</organism>
<dbReference type="Proteomes" id="UP001213039">
    <property type="component" value="Chromosome"/>
</dbReference>
<evidence type="ECO:0000313" key="1">
    <source>
        <dbReference type="EMBL" id="WBP83936.1"/>
    </source>
</evidence>
<reference evidence="1" key="1">
    <citation type="submission" date="2022-12" db="EMBL/GenBank/DDBJ databases">
        <authorList>
            <consortium name="Asia Pacific Centre for Animal Health"/>
            <person name="Klose S.M."/>
            <person name="Legione A.R."/>
            <person name="Monotti I."/>
            <person name="Bushell R."/>
            <person name="Marenda M.S."/>
            <person name="Sugiyama T."/>
            <person name="Browning G.F."/>
            <person name="Vaz P.K."/>
        </authorList>
    </citation>
    <scope>NUCLEOTIDE SEQUENCE</scope>
    <source>
        <strain evidence="1">Felid995</strain>
    </source>
</reference>
<evidence type="ECO:0000313" key="2">
    <source>
        <dbReference type="Proteomes" id="UP001213039"/>
    </source>
</evidence>
<keyword evidence="2" id="KW-1185">Reference proteome</keyword>
<dbReference type="EMBL" id="CP114370">
    <property type="protein sequence ID" value="WBP83936.1"/>
    <property type="molecule type" value="Genomic_DNA"/>
</dbReference>
<gene>
    <name evidence="1" type="ORF">Me_995_000565</name>
</gene>